<proteinExistence type="predicted"/>
<evidence type="ECO:0000313" key="2">
    <source>
        <dbReference type="EMBL" id="MBW5481833.1"/>
    </source>
</evidence>
<feature type="compositionally biased region" description="Basic and acidic residues" evidence="1">
    <location>
        <begin position="30"/>
        <end position="41"/>
    </location>
</feature>
<feature type="region of interest" description="Disordered" evidence="1">
    <location>
        <begin position="1"/>
        <end position="41"/>
    </location>
</feature>
<evidence type="ECO:0000313" key="3">
    <source>
        <dbReference type="Proteomes" id="UP000812013"/>
    </source>
</evidence>
<sequence length="192" mass="20222">MTSGRTVSDLMSTDFDTAHTEPTGADCPDCPERPDHPDRPDCTGCPDRTGRLVVLLDGAGIPHGLTGPDGRGPVVVVSARLDIVVLLTSVDILDALDGTAGLVVVRAGTAVVGVVPVDALREEAVRFLETAGAQLGVDSDPLGRPTDFPDPVRITCTDCGEENEFEYYVQGKAYTCQKGPHRLVPLSRRGGT</sequence>
<dbReference type="Proteomes" id="UP000812013">
    <property type="component" value="Unassembled WGS sequence"/>
</dbReference>
<feature type="compositionally biased region" description="Polar residues" evidence="1">
    <location>
        <begin position="1"/>
        <end position="15"/>
    </location>
</feature>
<dbReference type="EMBL" id="WTFF01000035">
    <property type="protein sequence ID" value="MBW5481833.1"/>
    <property type="molecule type" value="Genomic_DNA"/>
</dbReference>
<organism evidence="2 3">
    <name type="scientific">Streptomyces bambusae</name>
    <dbReference type="NCBI Taxonomy" id="1550616"/>
    <lineage>
        <taxon>Bacteria</taxon>
        <taxon>Bacillati</taxon>
        <taxon>Actinomycetota</taxon>
        <taxon>Actinomycetes</taxon>
        <taxon>Kitasatosporales</taxon>
        <taxon>Streptomycetaceae</taxon>
        <taxon>Streptomyces</taxon>
    </lineage>
</organism>
<gene>
    <name evidence="2" type="ORF">GPJ59_08030</name>
</gene>
<comment type="caution">
    <text evidence="2">The sequence shown here is derived from an EMBL/GenBank/DDBJ whole genome shotgun (WGS) entry which is preliminary data.</text>
</comment>
<dbReference type="RefSeq" id="WP_219665773.1">
    <property type="nucleotide sequence ID" value="NZ_WTFF01000035.1"/>
</dbReference>
<name>A0ABS6Z3L3_9ACTN</name>
<reference evidence="2 3" key="1">
    <citation type="submission" date="2019-12" db="EMBL/GenBank/DDBJ databases">
        <title>Genome sequence of Streptomyces bambusae.</title>
        <authorList>
            <person name="Bansal K."/>
            <person name="Choksket S."/>
            <person name="Korpole S."/>
            <person name="Patil P.B."/>
        </authorList>
    </citation>
    <scope>NUCLEOTIDE SEQUENCE [LARGE SCALE GENOMIC DNA]</scope>
    <source>
        <strain evidence="2 3">SK60</strain>
    </source>
</reference>
<protein>
    <submittedName>
        <fullName evidence="2">Uncharacterized protein</fullName>
    </submittedName>
</protein>
<accession>A0ABS6Z3L3</accession>
<evidence type="ECO:0000256" key="1">
    <source>
        <dbReference type="SAM" id="MobiDB-lite"/>
    </source>
</evidence>
<keyword evidence="3" id="KW-1185">Reference proteome</keyword>